<keyword evidence="2" id="KW-0690">Ribosome biogenesis</keyword>
<dbReference type="Proteomes" id="UP000193920">
    <property type="component" value="Unassembled WGS sequence"/>
</dbReference>
<evidence type="ECO:0000256" key="5">
    <source>
        <dbReference type="ARBA" id="ARBA00022691"/>
    </source>
</evidence>
<feature type="non-terminal residue" evidence="8">
    <location>
        <position position="1"/>
    </location>
</feature>
<dbReference type="NCBIfam" id="NF002621">
    <property type="entry name" value="PRK02287.1"/>
    <property type="match status" value="1"/>
</dbReference>
<dbReference type="Pfam" id="PF04068">
    <property type="entry name" value="Fer4_RLI"/>
    <property type="match status" value="1"/>
</dbReference>
<evidence type="ECO:0000256" key="2">
    <source>
        <dbReference type="ARBA" id="ARBA00022517"/>
    </source>
</evidence>
<dbReference type="GO" id="GO:0030490">
    <property type="term" value="P:maturation of SSU-rRNA"/>
    <property type="evidence" value="ECO:0007669"/>
    <property type="project" value="TreeGrafter"/>
</dbReference>
<evidence type="ECO:0000259" key="6">
    <source>
        <dbReference type="Pfam" id="PF04034"/>
    </source>
</evidence>
<evidence type="ECO:0000313" key="8">
    <source>
        <dbReference type="EMBL" id="ORY61144.1"/>
    </source>
</evidence>
<keyword evidence="1" id="KW-0963">Cytoplasm</keyword>
<evidence type="ECO:0000256" key="3">
    <source>
        <dbReference type="ARBA" id="ARBA00022552"/>
    </source>
</evidence>
<feature type="domain" description="RNase L inhibitor RLI-like possible metal-binding" evidence="7">
    <location>
        <begin position="1"/>
        <end position="29"/>
    </location>
</feature>
<dbReference type="OrthoDB" id="10262062at2759"/>
<comment type="caution">
    <text evidence="8">The sequence shown here is derived from an EMBL/GenBank/DDBJ whole genome shotgun (WGS) entry which is preliminary data.</text>
</comment>
<feature type="domain" description="16S/18S rRNA aminocarboxypropyltransferase Tsr3 C-terminal" evidence="6">
    <location>
        <begin position="33"/>
        <end position="159"/>
    </location>
</feature>
<evidence type="ECO:0000259" key="7">
    <source>
        <dbReference type="Pfam" id="PF04068"/>
    </source>
</evidence>
<dbReference type="Pfam" id="PF04034">
    <property type="entry name" value="Ribo_biogen_C"/>
    <property type="match status" value="1"/>
</dbReference>
<keyword evidence="9" id="KW-1185">Reference proteome</keyword>
<keyword evidence="3" id="KW-0698">rRNA processing</keyword>
<dbReference type="AlphaFoldDB" id="A0A1Y2DPR3"/>
<evidence type="ECO:0000256" key="4">
    <source>
        <dbReference type="ARBA" id="ARBA00022679"/>
    </source>
</evidence>
<organism evidence="8 9">
    <name type="scientific">Neocallimastix californiae</name>
    <dbReference type="NCBI Taxonomy" id="1754190"/>
    <lineage>
        <taxon>Eukaryota</taxon>
        <taxon>Fungi</taxon>
        <taxon>Fungi incertae sedis</taxon>
        <taxon>Chytridiomycota</taxon>
        <taxon>Chytridiomycota incertae sedis</taxon>
        <taxon>Neocallimastigomycetes</taxon>
        <taxon>Neocallimastigales</taxon>
        <taxon>Neocallimastigaceae</taxon>
        <taxon>Neocallimastix</taxon>
    </lineage>
</organism>
<reference evidence="8 9" key="1">
    <citation type="submission" date="2016-08" db="EMBL/GenBank/DDBJ databases">
        <title>A Parts List for Fungal Cellulosomes Revealed by Comparative Genomics.</title>
        <authorList>
            <consortium name="DOE Joint Genome Institute"/>
            <person name="Haitjema C.H."/>
            <person name="Gilmore S.P."/>
            <person name="Henske J.K."/>
            <person name="Solomon K.V."/>
            <person name="De Groot R."/>
            <person name="Kuo A."/>
            <person name="Mondo S.J."/>
            <person name="Salamov A.A."/>
            <person name="Labutti K."/>
            <person name="Zhao Z."/>
            <person name="Chiniquy J."/>
            <person name="Barry K."/>
            <person name="Brewer H.M."/>
            <person name="Purvine S.O."/>
            <person name="Wright A.T."/>
            <person name="Boxma B."/>
            <person name="Van Alen T."/>
            <person name="Hackstein J.H."/>
            <person name="Baker S.E."/>
            <person name="Grigoriev I.V."/>
            <person name="O'Malley M.A."/>
        </authorList>
    </citation>
    <scope>NUCLEOTIDE SEQUENCE [LARGE SCALE GENOMIC DNA]</scope>
    <source>
        <strain evidence="8 9">G1</strain>
    </source>
</reference>
<evidence type="ECO:0000313" key="9">
    <source>
        <dbReference type="Proteomes" id="UP000193920"/>
    </source>
</evidence>
<dbReference type="PANTHER" id="PTHR20426">
    <property type="entry name" value="RIBOSOME BIOGENESIS PROTEIN TSR3 HOMOLOG"/>
    <property type="match status" value="1"/>
</dbReference>
<gene>
    <name evidence="8" type="ORF">LY90DRAFT_408200</name>
</gene>
<dbReference type="GO" id="GO:0106388">
    <property type="term" value="F:rRNA small subunit aminocarboxypropyltransferase activity"/>
    <property type="evidence" value="ECO:0007669"/>
    <property type="project" value="InterPro"/>
</dbReference>
<dbReference type="InterPro" id="IPR022968">
    <property type="entry name" value="Tsr3-like"/>
</dbReference>
<proteinExistence type="inferred from homology"/>
<keyword evidence="4" id="KW-0808">Transferase</keyword>
<protein>
    <submittedName>
        <fullName evidence="8">DUF367-domain-containing protein</fullName>
    </submittedName>
</protein>
<name>A0A1Y2DPR3_9FUNG</name>
<dbReference type="EMBL" id="MCOG01000060">
    <property type="protein sequence ID" value="ORY61144.1"/>
    <property type="molecule type" value="Genomic_DNA"/>
</dbReference>
<dbReference type="InterPro" id="IPR007177">
    <property type="entry name" value="Tsr3_C"/>
</dbReference>
<evidence type="ECO:0000256" key="1">
    <source>
        <dbReference type="ARBA" id="ARBA00022490"/>
    </source>
</evidence>
<accession>A0A1Y2DPR3</accession>
<dbReference type="PANTHER" id="PTHR20426:SF0">
    <property type="entry name" value="18S RRNA AMINOCARBOXYPROPYLTRANSFERASE"/>
    <property type="match status" value="1"/>
</dbReference>
<dbReference type="STRING" id="1754190.A0A1Y2DPR3"/>
<dbReference type="HAMAP" id="MF_01116">
    <property type="entry name" value="TSR3"/>
    <property type="match status" value="1"/>
</dbReference>
<sequence>DFDHCDPKRCSGKKLIRLGLAKDLRVGQKFKGIVLSSESKKVVSMEDKEIILKSGLAVIECSWARLDEVPWGRIKSPHERLLPFLIASNPVNYGKPFRLNCAEAFAACCYICGLKEYGDEIMSKFTWGHAFYELNHGLLKHYNKCKNSDEVLAFQKQYLEKLEEQTKKSKNRN</sequence>
<keyword evidence="5" id="KW-0949">S-adenosyl-L-methionine</keyword>
<dbReference type="InterPro" id="IPR007209">
    <property type="entry name" value="RNaseL-inhib-like_metal-bd_dom"/>
</dbReference>